<dbReference type="RefSeq" id="XP_007411828.1">
    <property type="nucleotide sequence ID" value="XM_007411766.1"/>
</dbReference>
<dbReference type="PANTHER" id="PTHR13082">
    <property type="entry name" value="SAP18"/>
    <property type="match status" value="1"/>
</dbReference>
<evidence type="ECO:0000256" key="2">
    <source>
        <dbReference type="SAM" id="MobiDB-lite"/>
    </source>
</evidence>
<dbReference type="eggNOG" id="KOG3391">
    <property type="taxonomic scope" value="Eukaryota"/>
</dbReference>
<gene>
    <name evidence="3" type="ORF">MELLADRAFT_64533</name>
</gene>
<dbReference type="KEGG" id="mlr:MELLADRAFT_64533"/>
<organism evidence="4">
    <name type="scientific">Melampsora larici-populina (strain 98AG31 / pathotype 3-4-7)</name>
    <name type="common">Poplar leaf rust fungus</name>
    <dbReference type="NCBI Taxonomy" id="747676"/>
    <lineage>
        <taxon>Eukaryota</taxon>
        <taxon>Fungi</taxon>
        <taxon>Dikarya</taxon>
        <taxon>Basidiomycota</taxon>
        <taxon>Pucciniomycotina</taxon>
        <taxon>Pucciniomycetes</taxon>
        <taxon>Pucciniales</taxon>
        <taxon>Melampsoraceae</taxon>
        <taxon>Melampsora</taxon>
    </lineage>
</organism>
<feature type="region of interest" description="Disordered" evidence="2">
    <location>
        <begin position="173"/>
        <end position="278"/>
    </location>
</feature>
<dbReference type="OrthoDB" id="440566at2759"/>
<proteinExistence type="inferred from homology"/>
<feature type="compositionally biased region" description="Polar residues" evidence="2">
    <location>
        <begin position="222"/>
        <end position="234"/>
    </location>
</feature>
<dbReference type="InterPro" id="IPR042534">
    <property type="entry name" value="SAP18_sf"/>
</dbReference>
<dbReference type="InterPro" id="IPR010516">
    <property type="entry name" value="SAP18"/>
</dbReference>
<evidence type="ECO:0000313" key="3">
    <source>
        <dbReference type="EMBL" id="EGG04737.1"/>
    </source>
</evidence>
<dbReference type="GO" id="GO:0005634">
    <property type="term" value="C:nucleus"/>
    <property type="evidence" value="ECO:0007669"/>
    <property type="project" value="TreeGrafter"/>
</dbReference>
<evidence type="ECO:0000313" key="4">
    <source>
        <dbReference type="Proteomes" id="UP000001072"/>
    </source>
</evidence>
<dbReference type="GeneID" id="18930272"/>
<keyword evidence="4" id="KW-1185">Reference proteome</keyword>
<dbReference type="PANTHER" id="PTHR13082:SF0">
    <property type="entry name" value="HISTONE DEACETYLASE COMPLEX SUBUNIT SAP18"/>
    <property type="match status" value="1"/>
</dbReference>
<dbReference type="STRING" id="747676.F4RRT2"/>
<evidence type="ECO:0000256" key="1">
    <source>
        <dbReference type="ARBA" id="ARBA00009143"/>
    </source>
</evidence>
<dbReference type="InParanoid" id="F4RRT2"/>
<dbReference type="HOGENOM" id="CLU_064128_0_0_1"/>
<comment type="similarity">
    <text evidence="1">Belongs to the SAP18 family.</text>
</comment>
<name>F4RRT2_MELLP</name>
<accession>F4RRT2</accession>
<protein>
    <recommendedName>
        <fullName evidence="5">Histone deacetylase complex subunit SAP18</fullName>
    </recommendedName>
</protein>
<reference evidence="4" key="1">
    <citation type="journal article" date="2011" name="Proc. Natl. Acad. Sci. U.S.A.">
        <title>Obligate biotrophy features unraveled by the genomic analysis of rust fungi.</title>
        <authorList>
            <person name="Duplessis S."/>
            <person name="Cuomo C.A."/>
            <person name="Lin Y.-C."/>
            <person name="Aerts A."/>
            <person name="Tisserant E."/>
            <person name="Veneault-Fourrey C."/>
            <person name="Joly D.L."/>
            <person name="Hacquard S."/>
            <person name="Amselem J."/>
            <person name="Cantarel B.L."/>
            <person name="Chiu R."/>
            <person name="Coutinho P.M."/>
            <person name="Feau N."/>
            <person name="Field M."/>
            <person name="Frey P."/>
            <person name="Gelhaye E."/>
            <person name="Goldberg J."/>
            <person name="Grabherr M.G."/>
            <person name="Kodira C.D."/>
            <person name="Kohler A."/>
            <person name="Kuees U."/>
            <person name="Lindquist E.A."/>
            <person name="Lucas S.M."/>
            <person name="Mago R."/>
            <person name="Mauceli E."/>
            <person name="Morin E."/>
            <person name="Murat C."/>
            <person name="Pangilinan J.L."/>
            <person name="Park R."/>
            <person name="Pearson M."/>
            <person name="Quesneville H."/>
            <person name="Rouhier N."/>
            <person name="Sakthikumar S."/>
            <person name="Salamov A.A."/>
            <person name="Schmutz J."/>
            <person name="Selles B."/>
            <person name="Shapiro H."/>
            <person name="Tanguay P."/>
            <person name="Tuskan G.A."/>
            <person name="Henrissat B."/>
            <person name="Van de Peer Y."/>
            <person name="Rouze P."/>
            <person name="Ellis J.G."/>
            <person name="Dodds P.N."/>
            <person name="Schein J.E."/>
            <person name="Zhong S."/>
            <person name="Hamelin R.C."/>
            <person name="Grigoriev I.V."/>
            <person name="Szabo L.J."/>
            <person name="Martin F."/>
        </authorList>
    </citation>
    <scope>NUCLEOTIDE SEQUENCE [LARGE SCALE GENOMIC DNA]</scope>
    <source>
        <strain evidence="4">98AG31 / pathotype 3-4-7</strain>
    </source>
</reference>
<dbReference type="VEuPathDB" id="FungiDB:MELLADRAFT_64533"/>
<dbReference type="Pfam" id="PF06487">
    <property type="entry name" value="SAP18"/>
    <property type="match status" value="1"/>
</dbReference>
<sequence length="278" mass="31328">MVERTRPRPISVDREKTCPFLLRVFVKPGSHHDIDRDFQLPDKLPIPNESQLYAWKDTTLRDICLQLLETNPTIKLSTNPKFSIRLIFLDTPREINSTNFARYKSQELGIIFSRDLSRDQSSGSIPGPSTRTLQEVQFMVGDYLDIALLPTHPTPTPNFSPTETRGFGIRGAAASANARNPPSTSSALDGPRWGRPTSSNTWGAPSSGPARWGNPSDRPRSSFDSVRGRSSFNGNLDRERFENRHHHNGNNRRRHSRSRSPSVSRRGGGRDYPRRGGR</sequence>
<evidence type="ECO:0008006" key="5">
    <source>
        <dbReference type="Google" id="ProtNLM"/>
    </source>
</evidence>
<dbReference type="AlphaFoldDB" id="F4RRT2"/>
<feature type="compositionally biased region" description="Low complexity" evidence="2">
    <location>
        <begin position="173"/>
        <end position="187"/>
    </location>
</feature>
<dbReference type="Proteomes" id="UP000001072">
    <property type="component" value="Unassembled WGS sequence"/>
</dbReference>
<feature type="compositionally biased region" description="Basic residues" evidence="2">
    <location>
        <begin position="243"/>
        <end position="258"/>
    </location>
</feature>
<dbReference type="Gene3D" id="3.10.20.550">
    <property type="entry name" value="ASAP complex, SAP18 subunit"/>
    <property type="match status" value="1"/>
</dbReference>
<feature type="compositionally biased region" description="Basic and acidic residues" evidence="2">
    <location>
        <begin position="268"/>
        <end position="278"/>
    </location>
</feature>
<dbReference type="EMBL" id="GL883116">
    <property type="protein sequence ID" value="EGG04737.1"/>
    <property type="molecule type" value="Genomic_DNA"/>
</dbReference>